<gene>
    <name evidence="1" type="ORF">GCM10007304_14230</name>
</gene>
<evidence type="ECO:0000313" key="1">
    <source>
        <dbReference type="EMBL" id="GGG01410.1"/>
    </source>
</evidence>
<dbReference type="RefSeq" id="WP_188544121.1">
    <property type="nucleotide sequence ID" value="NZ_BMCU01000002.1"/>
</dbReference>
<comment type="caution">
    <text evidence="1">The sequence shown here is derived from an EMBL/GenBank/DDBJ whole genome shotgun (WGS) entry which is preliminary data.</text>
</comment>
<reference evidence="1" key="1">
    <citation type="journal article" date="2014" name="Int. J. Syst. Evol. Microbiol.">
        <title>Complete genome sequence of Corynebacterium casei LMG S-19264T (=DSM 44701T), isolated from a smear-ripened cheese.</title>
        <authorList>
            <consortium name="US DOE Joint Genome Institute (JGI-PGF)"/>
            <person name="Walter F."/>
            <person name="Albersmeier A."/>
            <person name="Kalinowski J."/>
            <person name="Ruckert C."/>
        </authorList>
    </citation>
    <scope>NUCLEOTIDE SEQUENCE</scope>
    <source>
        <strain evidence="1">CCM 7905</strain>
    </source>
</reference>
<proteinExistence type="predicted"/>
<reference evidence="1" key="2">
    <citation type="submission" date="2020-09" db="EMBL/GenBank/DDBJ databases">
        <authorList>
            <person name="Sun Q."/>
            <person name="Sedlacek I."/>
        </authorList>
    </citation>
    <scope>NUCLEOTIDE SEQUENCE</scope>
    <source>
        <strain evidence="1">CCM 7905</strain>
    </source>
</reference>
<protein>
    <submittedName>
        <fullName evidence="1">Uncharacterized protein</fullName>
    </submittedName>
</protein>
<keyword evidence="2" id="KW-1185">Reference proteome</keyword>
<dbReference type="EMBL" id="BMCU01000002">
    <property type="protein sequence ID" value="GGG01410.1"/>
    <property type="molecule type" value="Genomic_DNA"/>
</dbReference>
<organism evidence="1 2">
    <name type="scientific">Rhodococcoides trifolii</name>
    <dbReference type="NCBI Taxonomy" id="908250"/>
    <lineage>
        <taxon>Bacteria</taxon>
        <taxon>Bacillati</taxon>
        <taxon>Actinomycetota</taxon>
        <taxon>Actinomycetes</taxon>
        <taxon>Mycobacteriales</taxon>
        <taxon>Nocardiaceae</taxon>
        <taxon>Rhodococcoides</taxon>
    </lineage>
</organism>
<dbReference type="Proteomes" id="UP000654257">
    <property type="component" value="Unassembled WGS sequence"/>
</dbReference>
<dbReference type="AlphaFoldDB" id="A0A917CZU3"/>
<name>A0A917CZU3_9NOCA</name>
<sequence>MTEIRIPHVSGVAGGVGTTLAATLLDIRSDYGVRRHGETVDVLVCRSVPSQIAQSIAASMSQGRPPVLVVVDDGPLPWPRTSKQRIEMARPNIPHIVRIPWIDRLRSLDDPHASIFEALHGHDYLDELPRWIRPVQIAAEQLTAAVTAVLTTREKAQQ</sequence>
<evidence type="ECO:0000313" key="2">
    <source>
        <dbReference type="Proteomes" id="UP000654257"/>
    </source>
</evidence>
<accession>A0A917CZU3</accession>